<dbReference type="NCBIfam" id="NF041167">
    <property type="entry name" value="f2_encap_cargo2"/>
    <property type="match status" value="1"/>
</dbReference>
<comment type="cofactor">
    <cofactor evidence="1 7">
        <name>Mg(2+)</name>
        <dbReference type="ChEBI" id="CHEBI:18420"/>
    </cofactor>
</comment>
<dbReference type="RefSeq" id="WP_307819898.1">
    <property type="nucleotide sequence ID" value="NZ_JAFBCL010000001.1"/>
</dbReference>
<dbReference type="PANTHER" id="PTHR35201">
    <property type="entry name" value="TERPENE SYNTHASE"/>
    <property type="match status" value="1"/>
</dbReference>
<reference evidence="9 10" key="1">
    <citation type="submission" date="2021-01" db="EMBL/GenBank/DDBJ databases">
        <title>Sequencing the genomes of 1000 actinobacteria strains.</title>
        <authorList>
            <person name="Klenk H.-P."/>
        </authorList>
    </citation>
    <scope>NUCLEOTIDE SEQUENCE [LARGE SCALE GENOMIC DNA]</scope>
    <source>
        <strain evidence="9 10">DSM 44581</strain>
    </source>
</reference>
<keyword evidence="2 7" id="KW-0479">Metal-binding</keyword>
<dbReference type="GO" id="GO:0016829">
    <property type="term" value="F:lyase activity"/>
    <property type="evidence" value="ECO:0007669"/>
    <property type="project" value="UniProtKB-KW"/>
</dbReference>
<evidence type="ECO:0000256" key="4">
    <source>
        <dbReference type="ARBA" id="ARBA00023239"/>
    </source>
</evidence>
<sequence length="440" mass="46776">MTDTAPAAPSADGRTPDQAAGPVPGWTAPSGLGTSAARVAARFAQALPEPPAGAPVGAQPPAAPPATAAATAPITAPTRTVPVTQVLPGASAASITQALATAPTAPVGAVTDPAYAERPWGDGSAPPLYVPVAERVDDALTEVVEDLLVDWGRECGFRGEELDQLRAAGFGWLAVLTHTDTDDPQRLLVAARLNAAWWAADDLYADDSGMGATPAALPPRLALVMSAMDPVPPTGRFTAPLEEALRSEPVLVALRSAVDHLARHGTPAQVQRVCYSTFAMFVSWDAYAAWRHTGQYPPAWEYLAARQHDSFYTSMTVVDVVGGYELPANLYYDPRVRQAAFRAGTAAVIVNDLMSVAKDAADEVQVCNLVLQVAADRRCSLAEATEVAVDLHNRLVRDFEADHRELAALPSPELHRFLRGLRAWMGGGFEWHNTNPRYRS</sequence>
<accession>A0ABS2SED8</accession>
<dbReference type="Pfam" id="PF19086">
    <property type="entry name" value="Terpene_syn_C_2"/>
    <property type="match status" value="1"/>
</dbReference>
<dbReference type="InterPro" id="IPR047945">
    <property type="entry name" value="MIB_synthase"/>
</dbReference>
<evidence type="ECO:0000256" key="1">
    <source>
        <dbReference type="ARBA" id="ARBA00001946"/>
    </source>
</evidence>
<feature type="region of interest" description="Disordered" evidence="8">
    <location>
        <begin position="1"/>
        <end position="32"/>
    </location>
</feature>
<evidence type="ECO:0000256" key="3">
    <source>
        <dbReference type="ARBA" id="ARBA00022842"/>
    </source>
</evidence>
<dbReference type="EMBL" id="JAFBCL010000001">
    <property type="protein sequence ID" value="MBM7814324.1"/>
    <property type="molecule type" value="Genomic_DNA"/>
</dbReference>
<evidence type="ECO:0000256" key="2">
    <source>
        <dbReference type="ARBA" id="ARBA00022723"/>
    </source>
</evidence>
<gene>
    <name evidence="9" type="ORF">JOE68_005189</name>
</gene>
<dbReference type="Proteomes" id="UP001195724">
    <property type="component" value="Unassembled WGS sequence"/>
</dbReference>
<dbReference type="Gene3D" id="1.10.600.10">
    <property type="entry name" value="Farnesyl Diphosphate Synthase"/>
    <property type="match status" value="1"/>
</dbReference>
<name>A0ABS2SED8_9PSEU</name>
<dbReference type="SUPFAM" id="SSF48576">
    <property type="entry name" value="Terpenoid synthases"/>
    <property type="match status" value="1"/>
</dbReference>
<evidence type="ECO:0000256" key="5">
    <source>
        <dbReference type="ARBA" id="ARBA00035573"/>
    </source>
</evidence>
<keyword evidence="10" id="KW-1185">Reference proteome</keyword>
<evidence type="ECO:0000313" key="10">
    <source>
        <dbReference type="Proteomes" id="UP001195724"/>
    </source>
</evidence>
<evidence type="ECO:0000256" key="8">
    <source>
        <dbReference type="SAM" id="MobiDB-lite"/>
    </source>
</evidence>
<dbReference type="InterPro" id="IPR034686">
    <property type="entry name" value="Terpene_cyclase-like_2"/>
</dbReference>
<feature type="compositionally biased region" description="Low complexity" evidence="8">
    <location>
        <begin position="54"/>
        <end position="70"/>
    </location>
</feature>
<keyword evidence="4 7" id="KW-0456">Lyase</keyword>
<evidence type="ECO:0000256" key="7">
    <source>
        <dbReference type="RuleBase" id="RU366034"/>
    </source>
</evidence>
<dbReference type="InterPro" id="IPR008949">
    <property type="entry name" value="Isoprenoid_synthase_dom_sf"/>
</dbReference>
<protein>
    <recommendedName>
        <fullName evidence="7">Terpene synthase</fullName>
        <ecNumber evidence="7">4.2.3.-</ecNumber>
    </recommendedName>
</protein>
<dbReference type="EC" id="4.2.3.-" evidence="7"/>
<dbReference type="SFLD" id="SFLDG01020">
    <property type="entry name" value="Terpene_Cyclase_Like_2"/>
    <property type="match status" value="1"/>
</dbReference>
<keyword evidence="3 7" id="KW-0460">Magnesium</keyword>
<dbReference type="SFLD" id="SFLDS00005">
    <property type="entry name" value="Isoprenoid_Synthase_Type_I"/>
    <property type="match status" value="1"/>
</dbReference>
<feature type="region of interest" description="Disordered" evidence="8">
    <location>
        <begin position="48"/>
        <end position="70"/>
    </location>
</feature>
<evidence type="ECO:0000313" key="9">
    <source>
        <dbReference type="EMBL" id="MBM7814324.1"/>
    </source>
</evidence>
<evidence type="ECO:0000256" key="6">
    <source>
        <dbReference type="ARBA" id="ARBA00035653"/>
    </source>
</evidence>
<dbReference type="PANTHER" id="PTHR35201:SF4">
    <property type="entry name" value="BETA-PINACENE SYNTHASE-RELATED"/>
    <property type="match status" value="1"/>
</dbReference>
<comment type="similarity">
    <text evidence="6">Belongs to the terpene synthase family. 2-methylisoborneol synthase subfamily.</text>
</comment>
<proteinExistence type="inferred from homology"/>
<comment type="catalytic activity">
    <reaction evidence="5">
        <text>(E)-2-methylgeranyl diphosphate + H2O = 2-methylisoborneol + diphosphate</text>
        <dbReference type="Rhea" id="RHEA:32571"/>
        <dbReference type="ChEBI" id="CHEBI:15377"/>
        <dbReference type="ChEBI" id="CHEBI:33019"/>
        <dbReference type="ChEBI" id="CHEBI:61984"/>
        <dbReference type="ChEBI" id="CHEBI:61987"/>
        <dbReference type="EC" id="4.2.3.118"/>
    </reaction>
</comment>
<organism evidence="9 10">
    <name type="scientific">Saccharothrix algeriensis</name>
    <dbReference type="NCBI Taxonomy" id="173560"/>
    <lineage>
        <taxon>Bacteria</taxon>
        <taxon>Bacillati</taxon>
        <taxon>Actinomycetota</taxon>
        <taxon>Actinomycetes</taxon>
        <taxon>Pseudonocardiales</taxon>
        <taxon>Pseudonocardiaceae</taxon>
        <taxon>Saccharothrix</taxon>
    </lineage>
</organism>
<comment type="caution">
    <text evidence="9">The sequence shown here is derived from an EMBL/GenBank/DDBJ whole genome shotgun (WGS) entry which is preliminary data.</text>
</comment>